<reference evidence="3 4" key="1">
    <citation type="submission" date="2014-04" db="EMBL/GenBank/DDBJ databases">
        <authorList>
            <consortium name="DOE Joint Genome Institute"/>
            <person name="Kuo A."/>
            <person name="Ruytinx J."/>
            <person name="Rineau F."/>
            <person name="Colpaert J."/>
            <person name="Kohler A."/>
            <person name="Nagy L.G."/>
            <person name="Floudas D."/>
            <person name="Copeland A."/>
            <person name="Barry K.W."/>
            <person name="Cichocki N."/>
            <person name="Veneault-Fourrey C."/>
            <person name="LaButti K."/>
            <person name="Lindquist E.A."/>
            <person name="Lipzen A."/>
            <person name="Lundell T."/>
            <person name="Morin E."/>
            <person name="Murat C."/>
            <person name="Sun H."/>
            <person name="Tunlid A."/>
            <person name="Henrissat B."/>
            <person name="Grigoriev I.V."/>
            <person name="Hibbett D.S."/>
            <person name="Martin F."/>
            <person name="Nordberg H.P."/>
            <person name="Cantor M.N."/>
            <person name="Hua S.X."/>
        </authorList>
    </citation>
    <scope>NUCLEOTIDE SEQUENCE [LARGE SCALE GENOMIC DNA]</scope>
    <source>
        <strain evidence="3 4">UH-Slu-Lm8-n1</strain>
    </source>
</reference>
<accession>A0A0C9ZLR8</accession>
<gene>
    <name evidence="3" type="ORF">CY34DRAFT_108662</name>
</gene>
<feature type="domain" description="SAP" evidence="2">
    <location>
        <begin position="678"/>
        <end position="712"/>
    </location>
</feature>
<dbReference type="PANTHER" id="PTHR46579:SF1">
    <property type="entry name" value="F5_8 TYPE C DOMAIN-CONTAINING PROTEIN"/>
    <property type="match status" value="1"/>
</dbReference>
<feature type="compositionally biased region" description="Basic and acidic residues" evidence="1">
    <location>
        <begin position="715"/>
        <end position="737"/>
    </location>
</feature>
<dbReference type="SMART" id="SM00513">
    <property type="entry name" value="SAP"/>
    <property type="match status" value="3"/>
</dbReference>
<organism evidence="3 4">
    <name type="scientific">Suillus luteus UH-Slu-Lm8-n1</name>
    <dbReference type="NCBI Taxonomy" id="930992"/>
    <lineage>
        <taxon>Eukaryota</taxon>
        <taxon>Fungi</taxon>
        <taxon>Dikarya</taxon>
        <taxon>Basidiomycota</taxon>
        <taxon>Agaricomycotina</taxon>
        <taxon>Agaricomycetes</taxon>
        <taxon>Agaricomycetidae</taxon>
        <taxon>Boletales</taxon>
        <taxon>Suillineae</taxon>
        <taxon>Suillaceae</taxon>
        <taxon>Suillus</taxon>
    </lineage>
</organism>
<dbReference type="InterPro" id="IPR003034">
    <property type="entry name" value="SAP_dom"/>
</dbReference>
<dbReference type="PANTHER" id="PTHR46579">
    <property type="entry name" value="F5/8 TYPE C DOMAIN-CONTAINING PROTEIN-RELATED"/>
    <property type="match status" value="1"/>
</dbReference>
<dbReference type="AlphaFoldDB" id="A0A0C9ZLR8"/>
<dbReference type="HOGENOM" id="CLU_283161_0_0_1"/>
<evidence type="ECO:0000259" key="2">
    <source>
        <dbReference type="SMART" id="SM00513"/>
    </source>
</evidence>
<feature type="region of interest" description="Disordered" evidence="1">
    <location>
        <begin position="715"/>
        <end position="749"/>
    </location>
</feature>
<protein>
    <recommendedName>
        <fullName evidence="2">SAP domain-containing protein</fullName>
    </recommendedName>
</protein>
<evidence type="ECO:0000313" key="3">
    <source>
        <dbReference type="EMBL" id="KIK38450.1"/>
    </source>
</evidence>
<name>A0A0C9ZLR8_9AGAM</name>
<feature type="domain" description="SAP" evidence="2">
    <location>
        <begin position="600"/>
        <end position="634"/>
    </location>
</feature>
<dbReference type="OrthoDB" id="3269001at2759"/>
<dbReference type="Proteomes" id="UP000054485">
    <property type="component" value="Unassembled WGS sequence"/>
</dbReference>
<feature type="domain" description="SAP" evidence="2">
    <location>
        <begin position="521"/>
        <end position="555"/>
    </location>
</feature>
<dbReference type="STRING" id="930992.A0A0C9ZLR8"/>
<reference evidence="4" key="2">
    <citation type="submission" date="2015-01" db="EMBL/GenBank/DDBJ databases">
        <title>Evolutionary Origins and Diversification of the Mycorrhizal Mutualists.</title>
        <authorList>
            <consortium name="DOE Joint Genome Institute"/>
            <consortium name="Mycorrhizal Genomics Consortium"/>
            <person name="Kohler A."/>
            <person name="Kuo A."/>
            <person name="Nagy L.G."/>
            <person name="Floudas D."/>
            <person name="Copeland A."/>
            <person name="Barry K.W."/>
            <person name="Cichocki N."/>
            <person name="Veneault-Fourrey C."/>
            <person name="LaButti K."/>
            <person name="Lindquist E.A."/>
            <person name="Lipzen A."/>
            <person name="Lundell T."/>
            <person name="Morin E."/>
            <person name="Murat C."/>
            <person name="Riley R."/>
            <person name="Ohm R."/>
            <person name="Sun H."/>
            <person name="Tunlid A."/>
            <person name="Henrissat B."/>
            <person name="Grigoriev I.V."/>
            <person name="Hibbett D.S."/>
            <person name="Martin F."/>
        </authorList>
    </citation>
    <scope>NUCLEOTIDE SEQUENCE [LARGE SCALE GENOMIC DNA]</scope>
    <source>
        <strain evidence="4">UH-Slu-Lm8-n1</strain>
    </source>
</reference>
<evidence type="ECO:0000256" key="1">
    <source>
        <dbReference type="SAM" id="MobiDB-lite"/>
    </source>
</evidence>
<sequence length="1101" mass="125085">MTKPFLSEGRAAAINTRPSPHDIDTSSFYFCQCRQCVQEDQGTVSDFAEFHDVKPGCWQNASMYYRHKREETLLRELDRANLGPLKFVGHPTIDGPYVRLDPDDLLAVNSGPQALEPRHPMNQPLLALQNNLTMSMKDALGIETRGVGEIVKEKDALIQRIVRELDRADDLKEKEWERQRKGDNDEDSETFVNTDPYFNAPHASWHPMLLSDIPRDPRTVIGSFELEPRTRSYVCCTTCFALYDTAPLPLFCTHQPTPTSRPCHTKLWKTRIIRGNQIQHPIRTYLHQDLKQWMGRFLSRPGIEDLIDSAAQHHEAEDMEDIWHASTFRQFLGPDDDLLPFWDSGVTFSRTSKYPDGRVVRIALIPIICDLPAAKQVAGFSGVGSKFFCSYCLLPLYDIDNLDRCQWPPRDVEIHRRHACSYRDAPTLEERQRIFDQFGVRWTELLRLPYWDPISFTVVESMHILYLRILRYHCRVAWRMNVDVEDGETPSGEGIKSIVRPSDESMLKGVGALATGTFAALDACSKPILYHLCEDRNLRRASTKRALIKTLLNWKADLSTGNPPSKPVIPPRSSGRTSLTDAESARLLIEGTATISDLSLLRFTKAILGSLCDAKHVRRSGNKKDLVGRLLDWRLSQNLPCTRTAPASVSSTGKDVRINQSKAEEYISSSSRVDADTLMSYARTVLVALCSERHLNIVGKKNVLAQRLIRWRAEHDQDNTNDHEAPANFGDSHDSHSAESPGGAGDMNDDQLHRVVLGQTLVTEIQKDMLRTELPTWVSRAPKALGSTAQGKLSADQWRAACTINMTITLIRLWGRKKGKVKAMLDNYMDLVTAVELGCHISQYNFYMQRYLENLKDLYKTLRLVPSHHISLHLGEFLCSFGPVHAWRAFAFERYNYLLQRENSNGKFANVRTLLQEEHIRTVVVDMVDAYSSFAGEDRRGTRIRDVLQWDKTVTAHGQIRPASKEVILEERLYSALLQLIGTTEPLKYVGEGDPHNNMIEETFLAIQPLTALSDTDVPHDPYRQYPVAGGFLCYNEYHTDYHIIRPSGVICHYAKTPMRIPRIRQPCVHVLPLDRLMKSADLPSLGAHNEQDTDTPEVSQ</sequence>
<keyword evidence="4" id="KW-1185">Reference proteome</keyword>
<evidence type="ECO:0000313" key="4">
    <source>
        <dbReference type="Proteomes" id="UP000054485"/>
    </source>
</evidence>
<proteinExistence type="predicted"/>
<dbReference type="EMBL" id="KN835392">
    <property type="protein sequence ID" value="KIK38450.1"/>
    <property type="molecule type" value="Genomic_DNA"/>
</dbReference>
<dbReference type="InParanoid" id="A0A0C9ZLR8"/>